<organism evidence="1 2">
    <name type="scientific">Blumeria graminis f. sp. triticale</name>
    <dbReference type="NCBI Taxonomy" id="1689686"/>
    <lineage>
        <taxon>Eukaryota</taxon>
        <taxon>Fungi</taxon>
        <taxon>Dikarya</taxon>
        <taxon>Ascomycota</taxon>
        <taxon>Pezizomycotina</taxon>
        <taxon>Leotiomycetes</taxon>
        <taxon>Erysiphales</taxon>
        <taxon>Erysiphaceae</taxon>
        <taxon>Blumeria</taxon>
    </lineage>
</organism>
<protein>
    <submittedName>
        <fullName evidence="1">BgTH12-03296</fullName>
    </submittedName>
</protein>
<comment type="caution">
    <text evidence="1">The sequence shown here is derived from an EMBL/GenBank/DDBJ whole genome shotgun (WGS) entry which is preliminary data.</text>
</comment>
<dbReference type="AlphaFoldDB" id="A0A9W4D4B8"/>
<proteinExistence type="predicted"/>
<evidence type="ECO:0000313" key="2">
    <source>
        <dbReference type="Proteomes" id="UP000683417"/>
    </source>
</evidence>
<name>A0A9W4D4B8_BLUGR</name>
<dbReference type="Proteomes" id="UP000683417">
    <property type="component" value="Unassembled WGS sequence"/>
</dbReference>
<sequence>MFLRRGHTNFQPRCSFMDKQQVSNESRTGRNCVPAINVLAPTPREPALASLNAALAEWILTKVYPHDKYSTQKPWTSRIH</sequence>
<accession>A0A9W4D4B8</accession>
<gene>
    <name evidence="1" type="ORF">BGTH12_LOCUS4995</name>
</gene>
<dbReference type="EMBL" id="CAJHIT010000007">
    <property type="protein sequence ID" value="CAD6503637.1"/>
    <property type="molecule type" value="Genomic_DNA"/>
</dbReference>
<reference evidence="1" key="1">
    <citation type="submission" date="2020-10" db="EMBL/GenBank/DDBJ databases">
        <authorList>
            <person name="Muller C M."/>
        </authorList>
    </citation>
    <scope>NUCLEOTIDE SEQUENCE</scope>
    <source>
        <strain evidence="1">THUN-12</strain>
    </source>
</reference>
<evidence type="ECO:0000313" key="1">
    <source>
        <dbReference type="EMBL" id="CAD6503637.1"/>
    </source>
</evidence>